<dbReference type="EMBL" id="CAJNNV010003743">
    <property type="protein sequence ID" value="CAE8589530.1"/>
    <property type="molecule type" value="Genomic_DNA"/>
</dbReference>
<protein>
    <submittedName>
        <fullName evidence="2">Uncharacterized protein</fullName>
    </submittedName>
</protein>
<comment type="caution">
    <text evidence="2">The sequence shown here is derived from an EMBL/GenBank/DDBJ whole genome shotgun (WGS) entry which is preliminary data.</text>
</comment>
<evidence type="ECO:0000313" key="2">
    <source>
        <dbReference type="EMBL" id="CAE8589530.1"/>
    </source>
</evidence>
<organism evidence="2 3">
    <name type="scientific">Polarella glacialis</name>
    <name type="common">Dinoflagellate</name>
    <dbReference type="NCBI Taxonomy" id="89957"/>
    <lineage>
        <taxon>Eukaryota</taxon>
        <taxon>Sar</taxon>
        <taxon>Alveolata</taxon>
        <taxon>Dinophyceae</taxon>
        <taxon>Suessiales</taxon>
        <taxon>Suessiaceae</taxon>
        <taxon>Polarella</taxon>
    </lineage>
</organism>
<proteinExistence type="predicted"/>
<sequence length="226" mass="25901">EILVFFLFFNFQKLPSVADAADKLWEHWQQNPLRVAGSLPVKLLGVWWMRSSPADEICLTFEGDTFDPQTRQLTSDFMQECTWTFGAHTVGYLSYVLLLLCGRSCLVYRFNETYAHASIKLYIWWVVPIPDCILKAELTQEDNVGDQFARRTWLFGQLHLYRCYTLRKVIDKSGNKVAVDFQQMESAEAERGRSGVQGIPRRSCTLWSPKATQVSSEKQPLTSGSA</sequence>
<accession>A0A813DT41</accession>
<name>A0A813DT41_POLGL</name>
<feature type="non-terminal residue" evidence="2">
    <location>
        <position position="226"/>
    </location>
</feature>
<dbReference type="Proteomes" id="UP000654075">
    <property type="component" value="Unassembled WGS sequence"/>
</dbReference>
<evidence type="ECO:0000256" key="1">
    <source>
        <dbReference type="SAM" id="SignalP"/>
    </source>
</evidence>
<gene>
    <name evidence="2" type="ORF">PGLA1383_LOCUS8286</name>
</gene>
<evidence type="ECO:0000313" key="3">
    <source>
        <dbReference type="Proteomes" id="UP000654075"/>
    </source>
</evidence>
<reference evidence="2" key="1">
    <citation type="submission" date="2021-02" db="EMBL/GenBank/DDBJ databases">
        <authorList>
            <person name="Dougan E. K."/>
            <person name="Rhodes N."/>
            <person name="Thang M."/>
            <person name="Chan C."/>
        </authorList>
    </citation>
    <scope>NUCLEOTIDE SEQUENCE</scope>
</reference>
<keyword evidence="3" id="KW-1185">Reference proteome</keyword>
<dbReference type="AlphaFoldDB" id="A0A813DT41"/>
<feature type="signal peptide" evidence="1">
    <location>
        <begin position="1"/>
        <end position="20"/>
    </location>
</feature>
<feature type="chain" id="PRO_5033053148" evidence="1">
    <location>
        <begin position="21"/>
        <end position="226"/>
    </location>
</feature>
<keyword evidence="1" id="KW-0732">Signal</keyword>